<evidence type="ECO:0000256" key="2">
    <source>
        <dbReference type="ARBA" id="ARBA00022642"/>
    </source>
</evidence>
<dbReference type="Gene3D" id="3.40.50.850">
    <property type="entry name" value="Isochorismatase-like"/>
    <property type="match status" value="1"/>
</dbReference>
<evidence type="ECO:0000313" key="12">
    <source>
        <dbReference type="EMBL" id="RYO80996.1"/>
    </source>
</evidence>
<dbReference type="Pfam" id="PF00857">
    <property type="entry name" value="Isochorismatase"/>
    <property type="match status" value="1"/>
</dbReference>
<evidence type="ECO:0000256" key="1">
    <source>
        <dbReference type="ARBA" id="ARBA00006336"/>
    </source>
</evidence>
<protein>
    <recommendedName>
        <fullName evidence="6">nicotinamidase</fullName>
        <ecNumber evidence="6">3.5.1.19</ecNumber>
    </recommendedName>
    <alternativeName>
        <fullName evidence="7">Nicotinamide deamidase</fullName>
    </alternativeName>
</protein>
<sequence>MGDRDDGSNSKGIQAVPFGQYGQNNYKIPGDPYGLRTAHSGNVAHLEVLSRVHKFPKFDPDTFTLVDEEWASSMSVFLLSLRASVMNATLDHYNDIMIVRDTQTERAVDLTHEGMTVRVAVLKDVSFSDAASYSNAERAKTTEMETEAAMARIEPEMGRSVENFMMAEAINNGNAPRMPKYRVTPERPNGGDNKGTWYKQMRIETNKAFWDSAAAETTDPVVYERIAMDVVVDETKQWAGFALSPQPNTQRRVADELIRRQHPELDMGLATNPRELEERAICRVHYGSWGQQGHTNPEFIHLTPDTRLIMGWTERWLRAELLEEVFPHFRVGVLGLSSEVARFVMRHLALKEYQDCLETFRGLPKPKRMAVSRPNWATLFVLGINSFTRRHHGQNGIKNGLVSLIPMGGDLLFPQLGVRLEYQPGGYVTFRGRELDHFVRDWKGYRIFVAVTNHQPVRNCVNMFLGKAPALLSDPGQQSDGQARPSREIDDDEEDEDAEGEDEYIICVEPALDPEEPPEEPAFQSDKSRDAIVSRQSLFRLSGFVFRAPFWLLGFVFVESSRPHPNWTLLQTLSNHLARVLLDVRSKTETPQRLSLEPGKEKDTFKVIEPARSEFYRGPLSGGAMLPEPIGGTWYPKPQLGDPLTGLDPSAHVVLHVHGGAFVMGDGRSDDMDFLCSSLIRSGGAAAVFCPQYRLSCRPGRTPFPAALQDTLTSYLYLVRALGIPSEQITVSGDSAGGNLVIAFLRYLAAFAEADDQQELRIPLPRNAVLVSPWVDPGAVLGSDTYVTDNPHYGSDFLPVSFVRWGAAAYVGDTASPSDPYIRALGNPFATPVPIFVNVGAAEMLEVDIAPWVEEMRSLPGNSVEVNYEADAPHDTLLLGDKLGWVDSAQVVAAKIGVFIRERALGTRPALLVVDLQEDFCPPNGSLAVPNGRDVVPVANQLLAEPFVIRIATKDWHPADHISFAANHEGKQPYADFVKIVNPHNAAETEESRLWPVHCVQGTRGAELIPELNVGQVDKIIEKGTDSRVEMYSPFYDPFKSPRVYDSGLATILREHRVTDVYVVGLAGDYCVKFAAADAAKEGFRTYVVEEGTRAVDATAWPACRKAIEEAGAKVVSMQDWEVSRLGTASRLSKPHSIIPSGQSS</sequence>
<comment type="pathway">
    <text evidence="5">Cofactor biosynthesis; nicotinate biosynthesis; nicotinate from nicotinamide: step 1/1.</text>
</comment>
<comment type="similarity">
    <text evidence="1">Belongs to the isochorismatase family.</text>
</comment>
<dbReference type="SUPFAM" id="SSF52499">
    <property type="entry name" value="Isochorismatase-like hydrolases"/>
    <property type="match status" value="1"/>
</dbReference>
<name>A0ABY0H068_9PEZI</name>
<dbReference type="InterPro" id="IPR036380">
    <property type="entry name" value="Isochorismatase-like_sf"/>
</dbReference>
<keyword evidence="2" id="KW-0662">Pyridine nucleotide biosynthesis</keyword>
<gene>
    <name evidence="12" type="ORF">DL762_007366</name>
</gene>
<dbReference type="Pfam" id="PF07859">
    <property type="entry name" value="Abhydrolase_3"/>
    <property type="match status" value="1"/>
</dbReference>
<dbReference type="InterPro" id="IPR052347">
    <property type="entry name" value="Isochorismatase_Nicotinamidase"/>
</dbReference>
<evidence type="ECO:0000256" key="3">
    <source>
        <dbReference type="ARBA" id="ARBA00022723"/>
    </source>
</evidence>
<comment type="caution">
    <text evidence="12">The sequence shown here is derived from an EMBL/GenBank/DDBJ whole genome shotgun (WGS) entry which is preliminary data.</text>
</comment>
<feature type="active site" evidence="8">
    <location>
        <position position="735"/>
    </location>
</feature>
<feature type="domain" description="Alpha/beta hydrolase fold-3" evidence="11">
    <location>
        <begin position="654"/>
        <end position="876"/>
    </location>
</feature>
<feature type="compositionally biased region" description="Acidic residues" evidence="9">
    <location>
        <begin position="489"/>
        <end position="502"/>
    </location>
</feature>
<dbReference type="PANTHER" id="PTHR11080">
    <property type="entry name" value="PYRAZINAMIDASE/NICOTINAMIDASE"/>
    <property type="match status" value="1"/>
</dbReference>
<proteinExistence type="inferred from homology"/>
<evidence type="ECO:0000256" key="7">
    <source>
        <dbReference type="ARBA" id="ARBA00043224"/>
    </source>
</evidence>
<evidence type="ECO:0000256" key="5">
    <source>
        <dbReference type="ARBA" id="ARBA00037900"/>
    </source>
</evidence>
<evidence type="ECO:0000256" key="8">
    <source>
        <dbReference type="PROSITE-ProRule" id="PRU10038"/>
    </source>
</evidence>
<dbReference type="InterPro" id="IPR000868">
    <property type="entry name" value="Isochorismatase-like_dom"/>
</dbReference>
<keyword evidence="4" id="KW-0378">Hydrolase</keyword>
<dbReference type="EMBL" id="QJNS01000267">
    <property type="protein sequence ID" value="RYO80996.1"/>
    <property type="molecule type" value="Genomic_DNA"/>
</dbReference>
<evidence type="ECO:0000256" key="6">
    <source>
        <dbReference type="ARBA" id="ARBA00039017"/>
    </source>
</evidence>
<feature type="region of interest" description="Disordered" evidence="9">
    <location>
        <begin position="176"/>
        <end position="196"/>
    </location>
</feature>
<dbReference type="PANTHER" id="PTHR11080:SF2">
    <property type="entry name" value="LD05707P"/>
    <property type="match status" value="1"/>
</dbReference>
<accession>A0ABY0H068</accession>
<dbReference type="EC" id="3.5.1.19" evidence="6"/>
<reference evidence="12 13" key="1">
    <citation type="submission" date="2018-06" db="EMBL/GenBank/DDBJ databases">
        <title>Complete Genomes of Monosporascus.</title>
        <authorList>
            <person name="Robinson A.J."/>
            <person name="Natvig D.O."/>
        </authorList>
    </citation>
    <scope>NUCLEOTIDE SEQUENCE [LARGE SCALE GENOMIC DNA]</scope>
    <source>
        <strain evidence="12 13">CBS 609.92</strain>
    </source>
</reference>
<dbReference type="InterPro" id="IPR029058">
    <property type="entry name" value="AB_hydrolase_fold"/>
</dbReference>
<dbReference type="PROSITE" id="PS01174">
    <property type="entry name" value="LIPASE_GDXG_SER"/>
    <property type="match status" value="1"/>
</dbReference>
<dbReference type="CDD" id="cd01011">
    <property type="entry name" value="nicotinamidase"/>
    <property type="match status" value="1"/>
</dbReference>
<evidence type="ECO:0000313" key="13">
    <source>
        <dbReference type="Proteomes" id="UP000294003"/>
    </source>
</evidence>
<dbReference type="Proteomes" id="UP000294003">
    <property type="component" value="Unassembled WGS sequence"/>
</dbReference>
<dbReference type="Gene3D" id="3.60.130.30">
    <property type="match status" value="1"/>
</dbReference>
<keyword evidence="3" id="KW-0479">Metal-binding</keyword>
<dbReference type="Gene3D" id="3.40.50.1820">
    <property type="entry name" value="alpha/beta hydrolase"/>
    <property type="match status" value="1"/>
</dbReference>
<dbReference type="SUPFAM" id="SSF53474">
    <property type="entry name" value="alpha/beta-Hydrolases"/>
    <property type="match status" value="1"/>
</dbReference>
<dbReference type="InterPro" id="IPR013094">
    <property type="entry name" value="AB_hydrolase_3"/>
</dbReference>
<evidence type="ECO:0000259" key="10">
    <source>
        <dbReference type="Pfam" id="PF00857"/>
    </source>
</evidence>
<evidence type="ECO:0000259" key="11">
    <source>
        <dbReference type="Pfam" id="PF07859"/>
    </source>
</evidence>
<keyword evidence="13" id="KW-1185">Reference proteome</keyword>
<feature type="region of interest" description="Disordered" evidence="9">
    <location>
        <begin position="472"/>
        <end position="502"/>
    </location>
</feature>
<feature type="domain" description="Isochorismatase-like" evidence="10">
    <location>
        <begin position="910"/>
        <end position="1120"/>
    </location>
</feature>
<evidence type="ECO:0000256" key="4">
    <source>
        <dbReference type="ARBA" id="ARBA00022801"/>
    </source>
</evidence>
<dbReference type="InterPro" id="IPR033140">
    <property type="entry name" value="Lipase_GDXG_put_SER_AS"/>
</dbReference>
<evidence type="ECO:0000256" key="9">
    <source>
        <dbReference type="SAM" id="MobiDB-lite"/>
    </source>
</evidence>
<organism evidence="12 13">
    <name type="scientific">Monosporascus cannonballus</name>
    <dbReference type="NCBI Taxonomy" id="155416"/>
    <lineage>
        <taxon>Eukaryota</taxon>
        <taxon>Fungi</taxon>
        <taxon>Dikarya</taxon>
        <taxon>Ascomycota</taxon>
        <taxon>Pezizomycotina</taxon>
        <taxon>Sordariomycetes</taxon>
        <taxon>Xylariomycetidae</taxon>
        <taxon>Xylariales</taxon>
        <taxon>Xylariales incertae sedis</taxon>
        <taxon>Monosporascus</taxon>
    </lineage>
</organism>